<evidence type="ECO:0000313" key="5">
    <source>
        <dbReference type="Proteomes" id="UP000236655"/>
    </source>
</evidence>
<dbReference type="InterPro" id="IPR013099">
    <property type="entry name" value="K_chnl_dom"/>
</dbReference>
<feature type="transmembrane region" description="Helical" evidence="2">
    <location>
        <begin position="12"/>
        <end position="35"/>
    </location>
</feature>
<feature type="transmembrane region" description="Helical" evidence="2">
    <location>
        <begin position="186"/>
        <end position="208"/>
    </location>
</feature>
<evidence type="ECO:0000313" key="4">
    <source>
        <dbReference type="EMBL" id="AUR52904.1"/>
    </source>
</evidence>
<dbReference type="InterPro" id="IPR036291">
    <property type="entry name" value="NAD(P)-bd_dom_sf"/>
</dbReference>
<keyword evidence="2" id="KW-1133">Transmembrane helix</keyword>
<dbReference type="Pfam" id="PF02254">
    <property type="entry name" value="TrkA_N"/>
    <property type="match status" value="1"/>
</dbReference>
<evidence type="ECO:0000259" key="3">
    <source>
        <dbReference type="PROSITE" id="PS51201"/>
    </source>
</evidence>
<dbReference type="EMBL" id="CP024847">
    <property type="protein sequence ID" value="AUR52904.1"/>
    <property type="molecule type" value="Genomic_DNA"/>
</dbReference>
<evidence type="ECO:0000256" key="2">
    <source>
        <dbReference type="SAM" id="Phobius"/>
    </source>
</evidence>
<dbReference type="InterPro" id="IPR003148">
    <property type="entry name" value="RCK_N"/>
</dbReference>
<keyword evidence="2" id="KW-0812">Transmembrane</keyword>
<dbReference type="RefSeq" id="WP_102952191.1">
    <property type="nucleotide sequence ID" value="NZ_CP024847.1"/>
</dbReference>
<feature type="transmembrane region" description="Helical" evidence="2">
    <location>
        <begin position="228"/>
        <end position="245"/>
    </location>
</feature>
<proteinExistence type="predicted"/>
<dbReference type="InterPro" id="IPR050721">
    <property type="entry name" value="Trk_Ktr_HKT_K-transport"/>
</dbReference>
<gene>
    <name evidence="4" type="ORF">CUN60_11570</name>
</gene>
<protein>
    <recommendedName>
        <fullName evidence="3">RCK N-terminal domain-containing protein</fullName>
    </recommendedName>
</protein>
<keyword evidence="5" id="KW-1185">Reference proteome</keyword>
<dbReference type="Gene3D" id="1.10.287.70">
    <property type="match status" value="1"/>
</dbReference>
<dbReference type="Gene3D" id="3.40.50.720">
    <property type="entry name" value="NAD(P)-binding Rossmann-like Domain"/>
    <property type="match status" value="1"/>
</dbReference>
<dbReference type="PANTHER" id="PTHR43833:SF9">
    <property type="entry name" value="POTASSIUM CHANNEL PROTEIN YUGO-RELATED"/>
    <property type="match status" value="1"/>
</dbReference>
<dbReference type="AlphaFoldDB" id="A0A2I7N8W6"/>
<dbReference type="Proteomes" id="UP000236655">
    <property type="component" value="Chromosome"/>
</dbReference>
<dbReference type="OrthoDB" id="9799090at2"/>
<reference evidence="5" key="1">
    <citation type="submission" date="2017-11" db="EMBL/GenBank/DDBJ databases">
        <authorList>
            <person name="Chan K.G."/>
            <person name="Lee L.S."/>
        </authorList>
    </citation>
    <scope>NUCLEOTIDE SEQUENCE [LARGE SCALE GENOMIC DNA]</scope>
    <source>
        <strain evidence="5">DSM 100970</strain>
    </source>
</reference>
<dbReference type="PROSITE" id="PS51201">
    <property type="entry name" value="RCK_N"/>
    <property type="match status" value="1"/>
</dbReference>
<feature type="transmembrane region" description="Helical" evidence="2">
    <location>
        <begin position="75"/>
        <end position="94"/>
    </location>
</feature>
<dbReference type="KEGG" id="nba:CUN60_11570"/>
<comment type="subcellular location">
    <subcellularLocation>
        <location evidence="1">Cell membrane</location>
        <topology evidence="1">Multi-pass membrane protein</topology>
    </subcellularLocation>
</comment>
<dbReference type="GO" id="GO:0006813">
    <property type="term" value="P:potassium ion transport"/>
    <property type="evidence" value="ECO:0007669"/>
    <property type="project" value="InterPro"/>
</dbReference>
<dbReference type="SUPFAM" id="SSF81324">
    <property type="entry name" value="Voltage-gated potassium channels"/>
    <property type="match status" value="1"/>
</dbReference>
<name>A0A2I7N8W6_9NEIS</name>
<dbReference type="GO" id="GO:0005886">
    <property type="term" value="C:plasma membrane"/>
    <property type="evidence" value="ECO:0007669"/>
    <property type="project" value="UniProtKB-SubCell"/>
</dbReference>
<dbReference type="SUPFAM" id="SSF51735">
    <property type="entry name" value="NAD(P)-binding Rossmann-fold domains"/>
    <property type="match status" value="1"/>
</dbReference>
<evidence type="ECO:0000256" key="1">
    <source>
        <dbReference type="ARBA" id="ARBA00004651"/>
    </source>
</evidence>
<organism evidence="4 5">
    <name type="scientific">Aquella oligotrophica</name>
    <dbReference type="NCBI Taxonomy" id="2067065"/>
    <lineage>
        <taxon>Bacteria</taxon>
        <taxon>Pseudomonadati</taxon>
        <taxon>Pseudomonadota</taxon>
        <taxon>Betaproteobacteria</taxon>
        <taxon>Neisseriales</taxon>
        <taxon>Neisseriaceae</taxon>
        <taxon>Aquella</taxon>
    </lineage>
</organism>
<feature type="domain" description="RCK N-terminal" evidence="3">
    <location>
        <begin position="229"/>
        <end position="355"/>
    </location>
</feature>
<dbReference type="PANTHER" id="PTHR43833">
    <property type="entry name" value="POTASSIUM CHANNEL PROTEIN 2-RELATED-RELATED"/>
    <property type="match status" value="1"/>
</dbReference>
<dbReference type="Pfam" id="PF07885">
    <property type="entry name" value="Ion_trans_2"/>
    <property type="match status" value="1"/>
</dbReference>
<feature type="transmembrane region" description="Helical" evidence="2">
    <location>
        <begin position="47"/>
        <end position="68"/>
    </location>
</feature>
<feature type="transmembrane region" description="Helical" evidence="2">
    <location>
        <begin position="124"/>
        <end position="148"/>
    </location>
</feature>
<feature type="transmembrane region" description="Helical" evidence="2">
    <location>
        <begin position="100"/>
        <end position="117"/>
    </location>
</feature>
<accession>A0A2I7N8W6</accession>
<feature type="transmembrane region" description="Helical" evidence="2">
    <location>
        <begin position="154"/>
        <end position="174"/>
    </location>
</feature>
<keyword evidence="2" id="KW-0472">Membrane</keyword>
<sequence length="368" mass="41799">MPYKYFSMLAKLCSVMLVISAAIILTQGLIPLVGSHPENDFIYKSKVGIQIFSQVIFTYCSLVIGLLLANRSRIVWYIAISLIIIICITNIIFWTNYTILYYYLITLALLLISRKAFDLDLFVSYIFLFVFGFLIFALIYGTIGTYLFRIDFTGINSIYDALYFTIVTYSTVGYGDISPKTVFAKFFVISMIIIGLVVFATSITVIAYNINRHLKKVLNHLNKGRLGMTNHIVLIGCGIFTKILIERYIKDKINFLVIDTDKNLDYEKQLLIDNNRLIIASYHGNNDSLIKAQAELAAKIIIAHDTDEASILATMNTREYLESKNQPNTPEIIVRILYFENISKAKRAGADEIIAPHVLAAEQILKRK</sequence>